<evidence type="ECO:0000256" key="1">
    <source>
        <dbReference type="SAM" id="Coils"/>
    </source>
</evidence>
<organism evidence="3 4">
    <name type="scientific">Candidatus Nomurabacteria bacterium CG22_combo_CG10-13_8_21_14_all_32_8</name>
    <dbReference type="NCBI Taxonomy" id="1974732"/>
    <lineage>
        <taxon>Bacteria</taxon>
        <taxon>Candidatus Nomuraibacteriota</taxon>
    </lineage>
</organism>
<evidence type="ECO:0000313" key="3">
    <source>
        <dbReference type="EMBL" id="PIP68843.1"/>
    </source>
</evidence>
<dbReference type="Proteomes" id="UP000229176">
    <property type="component" value="Unassembled WGS sequence"/>
</dbReference>
<protein>
    <submittedName>
        <fullName evidence="3">Uncharacterized protein</fullName>
    </submittedName>
</protein>
<sequence length="137" mass="16127">MYLSLIFFFISLAGIIIMIGNKLALVRSGQVIEIQHPHPFVPDLQKIKHLTLKGTKKFGYVALFVILRFFIKFSNFIKTNSLILIKRLKDKLKKNKDNTSDEIIEKKEVSKYLRIISEYRHKIKEIKHKIKEEEGIE</sequence>
<keyword evidence="2" id="KW-0812">Transmembrane</keyword>
<feature type="coiled-coil region" evidence="1">
    <location>
        <begin position="89"/>
        <end position="136"/>
    </location>
</feature>
<evidence type="ECO:0000313" key="4">
    <source>
        <dbReference type="Proteomes" id="UP000229176"/>
    </source>
</evidence>
<evidence type="ECO:0000256" key="2">
    <source>
        <dbReference type="SAM" id="Phobius"/>
    </source>
</evidence>
<dbReference type="AlphaFoldDB" id="A0A2H0CG24"/>
<keyword evidence="1" id="KW-0175">Coiled coil</keyword>
<keyword evidence="2" id="KW-0472">Membrane</keyword>
<reference evidence="3 4" key="1">
    <citation type="submission" date="2017-09" db="EMBL/GenBank/DDBJ databases">
        <title>Depth-based differentiation of microbial function through sediment-hosted aquifers and enrichment of novel symbionts in the deep terrestrial subsurface.</title>
        <authorList>
            <person name="Probst A.J."/>
            <person name="Ladd B."/>
            <person name="Jarett J.K."/>
            <person name="Geller-Mcgrath D.E."/>
            <person name="Sieber C.M."/>
            <person name="Emerson J.B."/>
            <person name="Anantharaman K."/>
            <person name="Thomas B.C."/>
            <person name="Malmstrom R."/>
            <person name="Stieglmeier M."/>
            <person name="Klingl A."/>
            <person name="Woyke T."/>
            <person name="Ryan C.M."/>
            <person name="Banfield J.F."/>
        </authorList>
    </citation>
    <scope>NUCLEOTIDE SEQUENCE [LARGE SCALE GENOMIC DNA]</scope>
    <source>
        <strain evidence="3">CG22_combo_CG10-13_8_21_14_all_32_8</strain>
    </source>
</reference>
<gene>
    <name evidence="3" type="ORF">COW91_02675</name>
</gene>
<proteinExistence type="predicted"/>
<dbReference type="EMBL" id="PCTI01000044">
    <property type="protein sequence ID" value="PIP68843.1"/>
    <property type="molecule type" value="Genomic_DNA"/>
</dbReference>
<keyword evidence="2" id="KW-1133">Transmembrane helix</keyword>
<feature type="transmembrane region" description="Helical" evidence="2">
    <location>
        <begin position="58"/>
        <end position="77"/>
    </location>
</feature>
<name>A0A2H0CG24_9BACT</name>
<accession>A0A2H0CG24</accession>
<feature type="transmembrane region" description="Helical" evidence="2">
    <location>
        <begin position="6"/>
        <end position="25"/>
    </location>
</feature>
<comment type="caution">
    <text evidence="3">The sequence shown here is derived from an EMBL/GenBank/DDBJ whole genome shotgun (WGS) entry which is preliminary data.</text>
</comment>